<keyword evidence="1" id="KW-0472">Membrane</keyword>
<accession>A0A8D8WD08</accession>
<reference evidence="2" key="1">
    <citation type="submission" date="2021-05" db="EMBL/GenBank/DDBJ databases">
        <authorList>
            <person name="Alioto T."/>
            <person name="Alioto T."/>
            <person name="Gomez Garrido J."/>
        </authorList>
    </citation>
    <scope>NUCLEOTIDE SEQUENCE</scope>
</reference>
<organism evidence="2">
    <name type="scientific">Cacopsylla melanoneura</name>
    <dbReference type="NCBI Taxonomy" id="428564"/>
    <lineage>
        <taxon>Eukaryota</taxon>
        <taxon>Metazoa</taxon>
        <taxon>Ecdysozoa</taxon>
        <taxon>Arthropoda</taxon>
        <taxon>Hexapoda</taxon>
        <taxon>Insecta</taxon>
        <taxon>Pterygota</taxon>
        <taxon>Neoptera</taxon>
        <taxon>Paraneoptera</taxon>
        <taxon>Hemiptera</taxon>
        <taxon>Sternorrhyncha</taxon>
        <taxon>Psylloidea</taxon>
        <taxon>Psyllidae</taxon>
        <taxon>Psyllinae</taxon>
        <taxon>Cacopsylla</taxon>
    </lineage>
</organism>
<dbReference type="AlphaFoldDB" id="A0A8D8WD08"/>
<sequence length="141" mass="16186">MLNRDNRTEVFVLWAGFYNSWLVSFGLTSISRHYIGYIRRGCYPPGAALAVPYQRRPNVICDKGPTIFTTIYQRRPNYISQRSLANVLFWPAGKRWANVARTPTIPQRWANHLPTAHSRRGPNVGRLTSNVGPTLFQKLQL</sequence>
<proteinExistence type="predicted"/>
<dbReference type="EMBL" id="HBUF01177760">
    <property type="protein sequence ID" value="CAG6654440.1"/>
    <property type="molecule type" value="Transcribed_RNA"/>
</dbReference>
<protein>
    <submittedName>
        <fullName evidence="2">Uncharacterized protein</fullName>
    </submittedName>
</protein>
<keyword evidence="1" id="KW-1133">Transmembrane helix</keyword>
<dbReference type="EMBL" id="HBUF01177759">
    <property type="protein sequence ID" value="CAG6654438.1"/>
    <property type="molecule type" value="Transcribed_RNA"/>
</dbReference>
<keyword evidence="1" id="KW-0812">Transmembrane</keyword>
<name>A0A8D8WD08_9HEMI</name>
<feature type="transmembrane region" description="Helical" evidence="1">
    <location>
        <begin position="12"/>
        <end position="30"/>
    </location>
</feature>
<evidence type="ECO:0000256" key="1">
    <source>
        <dbReference type="SAM" id="Phobius"/>
    </source>
</evidence>
<evidence type="ECO:0000313" key="2">
    <source>
        <dbReference type="EMBL" id="CAG6654438.1"/>
    </source>
</evidence>